<evidence type="ECO:0000313" key="1">
    <source>
        <dbReference type="EMBL" id="KAK1265539.1"/>
    </source>
</evidence>
<reference evidence="1" key="1">
    <citation type="journal article" date="2023" name="Nat. Commun.">
        <title>Diploid and tetraploid genomes of Acorus and the evolution of monocots.</title>
        <authorList>
            <person name="Ma L."/>
            <person name="Liu K.W."/>
            <person name="Li Z."/>
            <person name="Hsiao Y.Y."/>
            <person name="Qi Y."/>
            <person name="Fu T."/>
            <person name="Tang G.D."/>
            <person name="Zhang D."/>
            <person name="Sun W.H."/>
            <person name="Liu D.K."/>
            <person name="Li Y."/>
            <person name="Chen G.Z."/>
            <person name="Liu X.D."/>
            <person name="Liao X.Y."/>
            <person name="Jiang Y.T."/>
            <person name="Yu X."/>
            <person name="Hao Y."/>
            <person name="Huang J."/>
            <person name="Zhao X.W."/>
            <person name="Ke S."/>
            <person name="Chen Y.Y."/>
            <person name="Wu W.L."/>
            <person name="Hsu J.L."/>
            <person name="Lin Y.F."/>
            <person name="Huang M.D."/>
            <person name="Li C.Y."/>
            <person name="Huang L."/>
            <person name="Wang Z.W."/>
            <person name="Zhao X."/>
            <person name="Zhong W.Y."/>
            <person name="Peng D.H."/>
            <person name="Ahmad S."/>
            <person name="Lan S."/>
            <person name="Zhang J.S."/>
            <person name="Tsai W.C."/>
            <person name="Van de Peer Y."/>
            <person name="Liu Z.J."/>
        </authorList>
    </citation>
    <scope>NUCLEOTIDE SEQUENCE</scope>
    <source>
        <strain evidence="1">SCP</strain>
    </source>
</reference>
<reference evidence="1" key="2">
    <citation type="submission" date="2023-06" db="EMBL/GenBank/DDBJ databases">
        <authorList>
            <person name="Ma L."/>
            <person name="Liu K.-W."/>
            <person name="Li Z."/>
            <person name="Hsiao Y.-Y."/>
            <person name="Qi Y."/>
            <person name="Fu T."/>
            <person name="Tang G."/>
            <person name="Zhang D."/>
            <person name="Sun W.-H."/>
            <person name="Liu D.-K."/>
            <person name="Li Y."/>
            <person name="Chen G.-Z."/>
            <person name="Liu X.-D."/>
            <person name="Liao X.-Y."/>
            <person name="Jiang Y.-T."/>
            <person name="Yu X."/>
            <person name="Hao Y."/>
            <person name="Huang J."/>
            <person name="Zhao X.-W."/>
            <person name="Ke S."/>
            <person name="Chen Y.-Y."/>
            <person name="Wu W.-L."/>
            <person name="Hsu J.-L."/>
            <person name="Lin Y.-F."/>
            <person name="Huang M.-D."/>
            <person name="Li C.-Y."/>
            <person name="Huang L."/>
            <person name="Wang Z.-W."/>
            <person name="Zhao X."/>
            <person name="Zhong W.-Y."/>
            <person name="Peng D.-H."/>
            <person name="Ahmad S."/>
            <person name="Lan S."/>
            <person name="Zhang J.-S."/>
            <person name="Tsai W.-C."/>
            <person name="Van De Peer Y."/>
            <person name="Liu Z.-J."/>
        </authorList>
    </citation>
    <scope>NUCLEOTIDE SEQUENCE</scope>
    <source>
        <strain evidence="1">SCP</strain>
        <tissue evidence="1">Leaves</tissue>
    </source>
</reference>
<sequence>MVHRGPTDAGGHTTGSPKLGLWPRWGGLWSDSTEPTLLPPQQTCGPCLLCF</sequence>
<dbReference type="Proteomes" id="UP001179952">
    <property type="component" value="Unassembled WGS sequence"/>
</dbReference>
<accession>A0AAV9AN09</accession>
<protein>
    <submittedName>
        <fullName evidence="1">Uncharacterized protein</fullName>
    </submittedName>
</protein>
<dbReference type="EMBL" id="JAUJYN010000008">
    <property type="protein sequence ID" value="KAK1265539.1"/>
    <property type="molecule type" value="Genomic_DNA"/>
</dbReference>
<organism evidence="1 2">
    <name type="scientific">Acorus gramineus</name>
    <name type="common">Dwarf sweet flag</name>
    <dbReference type="NCBI Taxonomy" id="55184"/>
    <lineage>
        <taxon>Eukaryota</taxon>
        <taxon>Viridiplantae</taxon>
        <taxon>Streptophyta</taxon>
        <taxon>Embryophyta</taxon>
        <taxon>Tracheophyta</taxon>
        <taxon>Spermatophyta</taxon>
        <taxon>Magnoliopsida</taxon>
        <taxon>Liliopsida</taxon>
        <taxon>Acoraceae</taxon>
        <taxon>Acorus</taxon>
    </lineage>
</organism>
<keyword evidence="2" id="KW-1185">Reference proteome</keyword>
<dbReference type="AlphaFoldDB" id="A0AAV9AN09"/>
<name>A0AAV9AN09_ACOGR</name>
<evidence type="ECO:0000313" key="2">
    <source>
        <dbReference type="Proteomes" id="UP001179952"/>
    </source>
</evidence>
<gene>
    <name evidence="1" type="ORF">QJS04_geneDACA021300</name>
</gene>
<comment type="caution">
    <text evidence="1">The sequence shown here is derived from an EMBL/GenBank/DDBJ whole genome shotgun (WGS) entry which is preliminary data.</text>
</comment>
<proteinExistence type="predicted"/>